<gene>
    <name evidence="1" type="ORF">DIURU_005398</name>
</gene>
<dbReference type="VEuPathDB" id="FungiDB:DIURU_005398"/>
<protein>
    <submittedName>
        <fullName evidence="1">Uncharacterized protein</fullName>
    </submittedName>
</protein>
<name>A0A642UDI9_DIURU</name>
<evidence type="ECO:0000313" key="2">
    <source>
        <dbReference type="Proteomes" id="UP000449547"/>
    </source>
</evidence>
<proteinExistence type="predicted"/>
<reference evidence="1 2" key="1">
    <citation type="submission" date="2019-07" db="EMBL/GenBank/DDBJ databases">
        <title>Genome assembly of two rare yeast pathogens: Diutina rugosa and Trichomonascus ciferrii.</title>
        <authorList>
            <person name="Mixao V."/>
            <person name="Saus E."/>
            <person name="Hansen A."/>
            <person name="Lass-Flor C."/>
            <person name="Gabaldon T."/>
        </authorList>
    </citation>
    <scope>NUCLEOTIDE SEQUENCE [LARGE SCALE GENOMIC DNA]</scope>
    <source>
        <strain evidence="1 2">CBS 613</strain>
    </source>
</reference>
<keyword evidence="2" id="KW-1185">Reference proteome</keyword>
<dbReference type="GeneID" id="54784049"/>
<dbReference type="RefSeq" id="XP_034009822.1">
    <property type="nucleotide sequence ID" value="XM_034158375.1"/>
</dbReference>
<comment type="caution">
    <text evidence="1">The sequence shown here is derived from an EMBL/GenBank/DDBJ whole genome shotgun (WGS) entry which is preliminary data.</text>
</comment>
<dbReference type="EMBL" id="SWFT01000159">
    <property type="protein sequence ID" value="KAA8897165.1"/>
    <property type="molecule type" value="Genomic_DNA"/>
</dbReference>
<evidence type="ECO:0000313" key="1">
    <source>
        <dbReference type="EMBL" id="KAA8897165.1"/>
    </source>
</evidence>
<dbReference type="Proteomes" id="UP000449547">
    <property type="component" value="Unassembled WGS sequence"/>
</dbReference>
<accession>A0A642UDI9</accession>
<organism evidence="1 2">
    <name type="scientific">Diutina rugosa</name>
    <name type="common">Yeast</name>
    <name type="synonym">Candida rugosa</name>
    <dbReference type="NCBI Taxonomy" id="5481"/>
    <lineage>
        <taxon>Eukaryota</taxon>
        <taxon>Fungi</taxon>
        <taxon>Dikarya</taxon>
        <taxon>Ascomycota</taxon>
        <taxon>Saccharomycotina</taxon>
        <taxon>Pichiomycetes</taxon>
        <taxon>Debaryomycetaceae</taxon>
        <taxon>Diutina</taxon>
    </lineage>
</organism>
<sequence>MSDPEDSGVLVSASSFIINSPNFQKLLEKLDTKEQRQEMVQFAHDNYVYKVRFQETVRNKTDPDIMSTLTTLVQYVNGIPKIKPEERAKMALGYAEAQQELEHRKQMVKDTLTAMSATNDSTERRCLGKDAIRKVAASDEAIITRVREICHDIYGLHISHKEFIDQKLDELSRGHMSFIRAESEKYKEFIRDRIADSRIPKRYFYEAILVSGEVAVEADPENISLITQCPIS</sequence>
<dbReference type="AlphaFoldDB" id="A0A642UDI9"/>